<dbReference type="Proteomes" id="UP001300261">
    <property type="component" value="Unassembled WGS sequence"/>
</dbReference>
<feature type="domain" description="Glycosyltransferase 2-like" evidence="1">
    <location>
        <begin position="153"/>
        <end position="295"/>
    </location>
</feature>
<protein>
    <submittedName>
        <fullName evidence="2">Glycosyltransferase</fullName>
        <ecNumber evidence="2">2.4.-.-</ecNumber>
    </submittedName>
</protein>
<keyword evidence="2" id="KW-0328">Glycosyltransferase</keyword>
<reference evidence="2 3" key="1">
    <citation type="journal article" date="2016" name="Int. J. Syst. Evol. Microbiol.">
        <title>Labrenzia salina sp. nov., isolated from the rhizosphere of the halophyte Arthrocnemum macrostachyum.</title>
        <authorList>
            <person name="Camacho M."/>
            <person name="Redondo-Gomez S."/>
            <person name="Rodriguez-Llorente I."/>
            <person name="Rohde M."/>
            <person name="Sproer C."/>
            <person name="Schumann P."/>
            <person name="Klenk H.P."/>
            <person name="Montero-Calasanz M.D.C."/>
        </authorList>
    </citation>
    <scope>NUCLEOTIDE SEQUENCE [LARGE SCALE GENOMIC DNA]</scope>
    <source>
        <strain evidence="2 3">DSM 29163</strain>
    </source>
</reference>
<evidence type="ECO:0000259" key="1">
    <source>
        <dbReference type="Pfam" id="PF00535"/>
    </source>
</evidence>
<dbReference type="PANTHER" id="PTHR43179">
    <property type="entry name" value="RHAMNOSYLTRANSFERASE WBBL"/>
    <property type="match status" value="1"/>
</dbReference>
<comment type="caution">
    <text evidence="2">The sequence shown here is derived from an EMBL/GenBank/DDBJ whole genome shotgun (WGS) entry which is preliminary data.</text>
</comment>
<accession>A0ABT3R0U3</accession>
<evidence type="ECO:0000313" key="3">
    <source>
        <dbReference type="Proteomes" id="UP001300261"/>
    </source>
</evidence>
<dbReference type="Pfam" id="PF00535">
    <property type="entry name" value="Glycos_transf_2"/>
    <property type="match status" value="1"/>
</dbReference>
<evidence type="ECO:0000313" key="2">
    <source>
        <dbReference type="EMBL" id="MCX2722847.1"/>
    </source>
</evidence>
<sequence>MTSEDGVLVGGWLRDPAGMYVGLDLIDPSGEAHPLSLHSFDGVLPDSQGGHRIKRFVAYAPVAKSLQHHLQPRFDLRLASGESFILIPPPQPGELGDIRAKALSVVPPRHATDQVMEECLSRPFADLQSRVKAAVGAPVEVSIGTPVQDPAISIVIPVYRVLEFLKAQIAAFAADSWLAEHAEVLFVLDSPEQATQVEDLLAGFHLLYGLPVRLIVMDRNAGYAHACNAGAALARGRYLAMVNSDVVPVQPGWLEQLCAGLLMDEHVGAVGAKLLYADNSIQHAGLKFIQDEKGRWFNHHYFKGFPRLFPQAGVSREVPGVTGACLVLSKADFDEVGGFTTDYIIGDYEDSDLCLKIRRLNRRIYYLSDVELYHFERISIKKSADYTRGVASQYNRWLHQSRWQQDMEYLMSAPGAQDGMTTS</sequence>
<proteinExistence type="predicted"/>
<dbReference type="GO" id="GO:0016757">
    <property type="term" value="F:glycosyltransferase activity"/>
    <property type="evidence" value="ECO:0007669"/>
    <property type="project" value="UniProtKB-KW"/>
</dbReference>
<dbReference type="EC" id="2.4.-.-" evidence="2"/>
<dbReference type="InterPro" id="IPR029044">
    <property type="entry name" value="Nucleotide-diphossugar_trans"/>
</dbReference>
<dbReference type="Gene3D" id="3.90.550.10">
    <property type="entry name" value="Spore Coat Polysaccharide Biosynthesis Protein SpsA, Chain A"/>
    <property type="match status" value="1"/>
</dbReference>
<keyword evidence="2" id="KW-0808">Transferase</keyword>
<dbReference type="SUPFAM" id="SSF53448">
    <property type="entry name" value="Nucleotide-diphospho-sugar transferases"/>
    <property type="match status" value="1"/>
</dbReference>
<organism evidence="2 3">
    <name type="scientific">Roseibium salinum</name>
    <dbReference type="NCBI Taxonomy" id="1604349"/>
    <lineage>
        <taxon>Bacteria</taxon>
        <taxon>Pseudomonadati</taxon>
        <taxon>Pseudomonadota</taxon>
        <taxon>Alphaproteobacteria</taxon>
        <taxon>Hyphomicrobiales</taxon>
        <taxon>Stappiaceae</taxon>
        <taxon>Roseibium</taxon>
    </lineage>
</organism>
<dbReference type="EMBL" id="JAPEVI010000003">
    <property type="protein sequence ID" value="MCX2722847.1"/>
    <property type="molecule type" value="Genomic_DNA"/>
</dbReference>
<gene>
    <name evidence="2" type="ORF">ON753_10730</name>
</gene>
<name>A0ABT3R0U3_9HYPH</name>
<dbReference type="RefSeq" id="WP_265962508.1">
    <property type="nucleotide sequence ID" value="NZ_JAPEVI010000003.1"/>
</dbReference>
<dbReference type="InterPro" id="IPR001173">
    <property type="entry name" value="Glyco_trans_2-like"/>
</dbReference>
<dbReference type="PANTHER" id="PTHR43179:SF7">
    <property type="entry name" value="RHAMNOSYLTRANSFERASE WBBL"/>
    <property type="match status" value="1"/>
</dbReference>
<keyword evidence="3" id="KW-1185">Reference proteome</keyword>